<keyword evidence="4" id="KW-0973">c-di-GMP</keyword>
<evidence type="ECO:0000259" key="11">
    <source>
        <dbReference type="PROSITE" id="PS50883"/>
    </source>
</evidence>
<evidence type="ECO:0000256" key="7">
    <source>
        <dbReference type="ARBA" id="ARBA00022989"/>
    </source>
</evidence>
<evidence type="ECO:0000256" key="9">
    <source>
        <dbReference type="ARBA" id="ARBA00034290"/>
    </source>
</evidence>
<dbReference type="PROSITE" id="PS50883">
    <property type="entry name" value="EAL"/>
    <property type="match status" value="1"/>
</dbReference>
<evidence type="ECO:0000256" key="1">
    <source>
        <dbReference type="ARBA" id="ARBA00004651"/>
    </source>
</evidence>
<keyword evidence="7 10" id="KW-1133">Transmembrane helix</keyword>
<dbReference type="InterPro" id="IPR035919">
    <property type="entry name" value="EAL_sf"/>
</dbReference>
<evidence type="ECO:0000313" key="13">
    <source>
        <dbReference type="Proteomes" id="UP001617427"/>
    </source>
</evidence>
<dbReference type="RefSeq" id="WP_402698281.1">
    <property type="nucleotide sequence ID" value="NZ_JBIUZV010000002.1"/>
</dbReference>
<dbReference type="Pfam" id="PF00563">
    <property type="entry name" value="EAL"/>
    <property type="match status" value="1"/>
</dbReference>
<dbReference type="SUPFAM" id="SSF141868">
    <property type="entry name" value="EAL domain-like"/>
    <property type="match status" value="1"/>
</dbReference>
<dbReference type="Pfam" id="PF12792">
    <property type="entry name" value="CSS-motif"/>
    <property type="match status" value="1"/>
</dbReference>
<dbReference type="Gene3D" id="3.20.20.450">
    <property type="entry name" value="EAL domain"/>
    <property type="match status" value="1"/>
</dbReference>
<keyword evidence="5 10" id="KW-0812">Transmembrane</keyword>
<dbReference type="InterPro" id="IPR001633">
    <property type="entry name" value="EAL_dom"/>
</dbReference>
<dbReference type="EMBL" id="JBIUZV010000002">
    <property type="protein sequence ID" value="MFJ3044788.1"/>
    <property type="molecule type" value="Genomic_DNA"/>
</dbReference>
<dbReference type="Proteomes" id="UP001617427">
    <property type="component" value="Unassembled WGS sequence"/>
</dbReference>
<feature type="transmembrane region" description="Helical" evidence="10">
    <location>
        <begin position="29"/>
        <end position="53"/>
    </location>
</feature>
<comment type="catalytic activity">
    <reaction evidence="9">
        <text>3',3'-c-di-GMP + H2O = 5'-phosphoguanylyl(3'-&gt;5')guanosine + H(+)</text>
        <dbReference type="Rhea" id="RHEA:24902"/>
        <dbReference type="ChEBI" id="CHEBI:15377"/>
        <dbReference type="ChEBI" id="CHEBI:15378"/>
        <dbReference type="ChEBI" id="CHEBI:58754"/>
        <dbReference type="ChEBI" id="CHEBI:58805"/>
        <dbReference type="EC" id="3.1.4.52"/>
    </reaction>
</comment>
<evidence type="ECO:0000256" key="10">
    <source>
        <dbReference type="SAM" id="Phobius"/>
    </source>
</evidence>
<accession>A0ABW8ETK0</accession>
<evidence type="ECO:0000256" key="6">
    <source>
        <dbReference type="ARBA" id="ARBA00022801"/>
    </source>
</evidence>
<dbReference type="InterPro" id="IPR024744">
    <property type="entry name" value="CSS-motif_dom"/>
</dbReference>
<dbReference type="EC" id="3.1.4.52" evidence="2"/>
<feature type="transmembrane region" description="Helical" evidence="10">
    <location>
        <begin position="263"/>
        <end position="280"/>
    </location>
</feature>
<dbReference type="PANTHER" id="PTHR33121">
    <property type="entry name" value="CYCLIC DI-GMP PHOSPHODIESTERASE PDEF"/>
    <property type="match status" value="1"/>
</dbReference>
<reference evidence="12 13" key="1">
    <citation type="submission" date="2024-10" db="EMBL/GenBank/DDBJ databases">
        <title>The Natural Products Discovery Center: Release of the First 8490 Sequenced Strains for Exploring Actinobacteria Biosynthetic Diversity.</title>
        <authorList>
            <person name="Kalkreuter E."/>
            <person name="Kautsar S.A."/>
            <person name="Yang D."/>
            <person name="Bader C.D."/>
            <person name="Teijaro C.N."/>
            <person name="Fluegel L."/>
            <person name="Davis C.M."/>
            <person name="Simpson J.R."/>
            <person name="Lauterbach L."/>
            <person name="Steele A.D."/>
            <person name="Gui C."/>
            <person name="Meng S."/>
            <person name="Li G."/>
            <person name="Viehrig K."/>
            <person name="Ye F."/>
            <person name="Su P."/>
            <person name="Kiefer A.F."/>
            <person name="Nichols A."/>
            <person name="Cepeda A.J."/>
            <person name="Yan W."/>
            <person name="Fan B."/>
            <person name="Jiang Y."/>
            <person name="Adhikari A."/>
            <person name="Zheng C.-J."/>
            <person name="Schuster L."/>
            <person name="Cowan T.M."/>
            <person name="Smanski M.J."/>
            <person name="Chevrette M.G."/>
            <person name="De Carvalho L.P.S."/>
            <person name="Shen B."/>
        </authorList>
    </citation>
    <scope>NUCLEOTIDE SEQUENCE [LARGE SCALE GENOMIC DNA]</scope>
    <source>
        <strain evidence="12 13">NPDC087045</strain>
    </source>
</reference>
<sequence>MLDELARLESAHFANEAAYIGMIVNRLKIILTSTVLGILAGAVPIALMVWLSWNSAVEAEQQRLQSFATRVLDRSAVSLGQAFGALSQLNADKPTVCSPEHIAKMRMQTVNTRSVEQIGYFQKGLLKCTSWGIVDKTIAQSPIDFTTSSGMAVTLEGRPGVTGGGRMVSVHMGHYNALISADRFADVIADARTVLALARGTDVVAVSDAESSHAIFLQRVLRGDINGKDAEFLYAVAEREGWTAVAFSGRDDVVPGFNKQLKWMIPIGIFISLVIVFLAIKVTQRRLSPRAELELGVKNREFVVHYQPIMDLRTGRCVGAEALVRWNKSDGTMVRPDLFIPLAEETGLIMDITDQVIEKIVSELSSMLILDRSLHIALNLCAEDIRTGRVLPVIDAALEASGISHEQIWIEATERGFMDIESSKETLNKARQSGHSAAIDDFGTGYSSLQHLQGLPLDALKIDKAFVSTIGADTVSSAVIGHIIEMAKSLKLFIVAEGVESQKQADYLAARGVDFVQGWFYSKALPAKEFLAFYEATVESLGAGPVVIRKH</sequence>
<evidence type="ECO:0000256" key="2">
    <source>
        <dbReference type="ARBA" id="ARBA00012282"/>
    </source>
</evidence>
<comment type="subcellular location">
    <subcellularLocation>
        <location evidence="1">Cell membrane</location>
        <topology evidence="1">Multi-pass membrane protein</topology>
    </subcellularLocation>
</comment>
<keyword evidence="8 10" id="KW-0472">Membrane</keyword>
<dbReference type="InterPro" id="IPR050706">
    <property type="entry name" value="Cyclic-di-GMP_PDE-like"/>
</dbReference>
<evidence type="ECO:0000256" key="5">
    <source>
        <dbReference type="ARBA" id="ARBA00022692"/>
    </source>
</evidence>
<protein>
    <recommendedName>
        <fullName evidence="2">cyclic-guanylate-specific phosphodiesterase</fullName>
        <ecNumber evidence="2">3.1.4.52</ecNumber>
    </recommendedName>
</protein>
<evidence type="ECO:0000256" key="3">
    <source>
        <dbReference type="ARBA" id="ARBA00022475"/>
    </source>
</evidence>
<dbReference type="CDD" id="cd01948">
    <property type="entry name" value="EAL"/>
    <property type="match status" value="1"/>
</dbReference>
<gene>
    <name evidence="12" type="ORF">ACIPEN_03050</name>
</gene>
<proteinExistence type="predicted"/>
<dbReference type="SMART" id="SM00052">
    <property type="entry name" value="EAL"/>
    <property type="match status" value="1"/>
</dbReference>
<evidence type="ECO:0000313" key="12">
    <source>
        <dbReference type="EMBL" id="MFJ3044788.1"/>
    </source>
</evidence>
<feature type="domain" description="EAL" evidence="11">
    <location>
        <begin position="286"/>
        <end position="538"/>
    </location>
</feature>
<keyword evidence="3" id="KW-1003">Cell membrane</keyword>
<evidence type="ECO:0000256" key="8">
    <source>
        <dbReference type="ARBA" id="ARBA00023136"/>
    </source>
</evidence>
<evidence type="ECO:0000256" key="4">
    <source>
        <dbReference type="ARBA" id="ARBA00022636"/>
    </source>
</evidence>
<keyword evidence="6" id="KW-0378">Hydrolase</keyword>
<dbReference type="PANTHER" id="PTHR33121:SF79">
    <property type="entry name" value="CYCLIC DI-GMP PHOSPHODIESTERASE PDED-RELATED"/>
    <property type="match status" value="1"/>
</dbReference>
<keyword evidence="13" id="KW-1185">Reference proteome</keyword>
<comment type="caution">
    <text evidence="12">The sequence shown here is derived from an EMBL/GenBank/DDBJ whole genome shotgun (WGS) entry which is preliminary data.</text>
</comment>
<name>A0ABW8ETK0_9BURK</name>
<organism evidence="12 13">
    <name type="scientific">Herbaspirillum chlorophenolicum</name>
    <dbReference type="NCBI Taxonomy" id="211589"/>
    <lineage>
        <taxon>Bacteria</taxon>
        <taxon>Pseudomonadati</taxon>
        <taxon>Pseudomonadota</taxon>
        <taxon>Betaproteobacteria</taxon>
        <taxon>Burkholderiales</taxon>
        <taxon>Oxalobacteraceae</taxon>
        <taxon>Herbaspirillum</taxon>
    </lineage>
</organism>